<accession>A0AAW0YAE9</accession>
<keyword evidence="3" id="KW-1185">Reference proteome</keyword>
<evidence type="ECO:0000313" key="3">
    <source>
        <dbReference type="Proteomes" id="UP001445076"/>
    </source>
</evidence>
<dbReference type="EMBL" id="JARKIK010000011">
    <property type="protein sequence ID" value="KAK8748602.1"/>
    <property type="molecule type" value="Genomic_DNA"/>
</dbReference>
<keyword evidence="1" id="KW-0812">Transmembrane</keyword>
<keyword evidence="1" id="KW-0472">Membrane</keyword>
<dbReference type="AlphaFoldDB" id="A0AAW0YAE9"/>
<keyword evidence="1" id="KW-1133">Transmembrane helix</keyword>
<reference evidence="2 3" key="1">
    <citation type="journal article" date="2024" name="BMC Genomics">
        <title>Genome assembly of redclaw crayfish (Cherax quadricarinatus) provides insights into its immune adaptation and hypoxia tolerance.</title>
        <authorList>
            <person name="Liu Z."/>
            <person name="Zheng J."/>
            <person name="Li H."/>
            <person name="Fang K."/>
            <person name="Wang S."/>
            <person name="He J."/>
            <person name="Zhou D."/>
            <person name="Weng S."/>
            <person name="Chi M."/>
            <person name="Gu Z."/>
            <person name="He J."/>
            <person name="Li F."/>
            <person name="Wang M."/>
        </authorList>
    </citation>
    <scope>NUCLEOTIDE SEQUENCE [LARGE SCALE GENOMIC DNA]</scope>
    <source>
        <strain evidence="2">ZL_2023a</strain>
    </source>
</reference>
<sequence length="340" mass="36965">MNAEEEKEETPKKGKSALTKKIIKIMTVIAYASGVSSAGFLLSLYYIIFWDPQITGVRPPGYLQAGQMVGLPQALVASDHQMVGQPQALVASNYQIVDQPQAVVVSNHQTVGQPQALVASNQEIVDKPQALVASNHEMVDQPEVVVASNQEIVDQPQVVVTSTQEMTDQPQALVASNKETDQPQVLLVSNKEMVDQSQALVASNQKMVDQPQAVVASNYQMEDQPQAVVASNQKMVDQPQALLTSNLVVFKKDKPSSYSHKVSKEFMDILFKNFTGEEIAAASDLREGQPTPKVLPVFKDGYDGAPAAHFTPTQPLPAHRFESSQVVNTDAILGHSLHQS</sequence>
<dbReference type="InterPro" id="IPR029162">
    <property type="entry name" value="InaF-motif"/>
</dbReference>
<name>A0AAW0YAE9_CHEQU</name>
<dbReference type="Pfam" id="PF15018">
    <property type="entry name" value="InaF-motif"/>
    <property type="match status" value="1"/>
</dbReference>
<evidence type="ECO:0000256" key="1">
    <source>
        <dbReference type="SAM" id="Phobius"/>
    </source>
</evidence>
<feature type="transmembrane region" description="Helical" evidence="1">
    <location>
        <begin position="22"/>
        <end position="48"/>
    </location>
</feature>
<comment type="caution">
    <text evidence="2">The sequence shown here is derived from an EMBL/GenBank/DDBJ whole genome shotgun (WGS) entry which is preliminary data.</text>
</comment>
<proteinExistence type="predicted"/>
<evidence type="ECO:0000313" key="2">
    <source>
        <dbReference type="EMBL" id="KAK8748602.1"/>
    </source>
</evidence>
<feature type="non-terminal residue" evidence="2">
    <location>
        <position position="340"/>
    </location>
</feature>
<protein>
    <submittedName>
        <fullName evidence="2">Uncharacterized protein</fullName>
    </submittedName>
</protein>
<dbReference type="Proteomes" id="UP001445076">
    <property type="component" value="Unassembled WGS sequence"/>
</dbReference>
<gene>
    <name evidence="2" type="ORF">OTU49_015884</name>
</gene>
<organism evidence="2 3">
    <name type="scientific">Cherax quadricarinatus</name>
    <name type="common">Australian red claw crayfish</name>
    <dbReference type="NCBI Taxonomy" id="27406"/>
    <lineage>
        <taxon>Eukaryota</taxon>
        <taxon>Metazoa</taxon>
        <taxon>Ecdysozoa</taxon>
        <taxon>Arthropoda</taxon>
        <taxon>Crustacea</taxon>
        <taxon>Multicrustacea</taxon>
        <taxon>Malacostraca</taxon>
        <taxon>Eumalacostraca</taxon>
        <taxon>Eucarida</taxon>
        <taxon>Decapoda</taxon>
        <taxon>Pleocyemata</taxon>
        <taxon>Astacidea</taxon>
        <taxon>Parastacoidea</taxon>
        <taxon>Parastacidae</taxon>
        <taxon>Cherax</taxon>
    </lineage>
</organism>